<proteinExistence type="predicted"/>
<dbReference type="Pfam" id="PF00646">
    <property type="entry name" value="F-box"/>
    <property type="match status" value="1"/>
</dbReference>
<dbReference type="InterPro" id="IPR036047">
    <property type="entry name" value="F-box-like_dom_sf"/>
</dbReference>
<keyword evidence="4" id="KW-1185">Reference proteome</keyword>
<dbReference type="Proteomes" id="UP000813444">
    <property type="component" value="Unassembled WGS sequence"/>
</dbReference>
<feature type="region of interest" description="Disordered" evidence="1">
    <location>
        <begin position="439"/>
        <end position="464"/>
    </location>
</feature>
<dbReference type="InterPro" id="IPR001810">
    <property type="entry name" value="F-box_dom"/>
</dbReference>
<sequence>MPPQKPLDVYQATILSLGHHAFAQNQSPWLGRLPIDITMQVISYLSAAEIMVLRLVCFQLDKLCALSSYPERYQPTIAKVPLMEYFSLVSRSEPKKWACTRCIDLHSYSKKDSPNDPTSAADCKLETWDQIYCRYEHHSYGSYVIDHRHVQTALKMSAESEPSANRKKHVERLTKPYTNTHETFPLTTQLAKIPFSATPKIIDGRFYLKSEWAYDMKSLRGDKVDFVHVCAHQALVDFFGQQTAPSMASMEAEIKARIETIKWDKKYILSGEPMMVRWLQKRKNAEDRGMHLNYMKMEHINPENKYKSLDWVAREAVMQSKMKDDGTAGSAFGACHLCRTDYEVQFRGESRINITAWKDLGGQCSFADSDWTASGTNRLTQVGQEDAVEHTAGAVYRKYECKHPAFYRVLGNSYMMGRFRAGAWLWTSKHFRVVAEDSNKTTWATEGKNPTRLPGDESDGEVGL</sequence>
<evidence type="ECO:0000259" key="2">
    <source>
        <dbReference type="PROSITE" id="PS50181"/>
    </source>
</evidence>
<feature type="domain" description="F-box" evidence="2">
    <location>
        <begin position="27"/>
        <end position="63"/>
    </location>
</feature>
<evidence type="ECO:0000313" key="4">
    <source>
        <dbReference type="Proteomes" id="UP000813444"/>
    </source>
</evidence>
<accession>A0A8K0SQY9</accession>
<name>A0A8K0SQY9_9HYPO</name>
<protein>
    <recommendedName>
        <fullName evidence="2">F-box domain-containing protein</fullName>
    </recommendedName>
</protein>
<comment type="caution">
    <text evidence="3">The sequence shown here is derived from an EMBL/GenBank/DDBJ whole genome shotgun (WGS) entry which is preliminary data.</text>
</comment>
<evidence type="ECO:0000313" key="3">
    <source>
        <dbReference type="EMBL" id="KAH7311570.1"/>
    </source>
</evidence>
<dbReference type="EMBL" id="JAGPNK010000011">
    <property type="protein sequence ID" value="KAH7311570.1"/>
    <property type="molecule type" value="Genomic_DNA"/>
</dbReference>
<dbReference type="SUPFAM" id="SSF81383">
    <property type="entry name" value="F-box domain"/>
    <property type="match status" value="1"/>
</dbReference>
<dbReference type="PROSITE" id="PS50181">
    <property type="entry name" value="FBOX"/>
    <property type="match status" value="1"/>
</dbReference>
<dbReference type="OrthoDB" id="3766406at2759"/>
<gene>
    <name evidence="3" type="ORF">B0I35DRAFT_481523</name>
</gene>
<dbReference type="AlphaFoldDB" id="A0A8K0SQY9"/>
<evidence type="ECO:0000256" key="1">
    <source>
        <dbReference type="SAM" id="MobiDB-lite"/>
    </source>
</evidence>
<organism evidence="3 4">
    <name type="scientific">Stachybotrys elegans</name>
    <dbReference type="NCBI Taxonomy" id="80388"/>
    <lineage>
        <taxon>Eukaryota</taxon>
        <taxon>Fungi</taxon>
        <taxon>Dikarya</taxon>
        <taxon>Ascomycota</taxon>
        <taxon>Pezizomycotina</taxon>
        <taxon>Sordariomycetes</taxon>
        <taxon>Hypocreomycetidae</taxon>
        <taxon>Hypocreales</taxon>
        <taxon>Stachybotryaceae</taxon>
        <taxon>Stachybotrys</taxon>
    </lineage>
</organism>
<reference evidence="3" key="1">
    <citation type="journal article" date="2021" name="Nat. Commun.">
        <title>Genetic determinants of endophytism in the Arabidopsis root mycobiome.</title>
        <authorList>
            <person name="Mesny F."/>
            <person name="Miyauchi S."/>
            <person name="Thiergart T."/>
            <person name="Pickel B."/>
            <person name="Atanasova L."/>
            <person name="Karlsson M."/>
            <person name="Huettel B."/>
            <person name="Barry K.W."/>
            <person name="Haridas S."/>
            <person name="Chen C."/>
            <person name="Bauer D."/>
            <person name="Andreopoulos W."/>
            <person name="Pangilinan J."/>
            <person name="LaButti K."/>
            <person name="Riley R."/>
            <person name="Lipzen A."/>
            <person name="Clum A."/>
            <person name="Drula E."/>
            <person name="Henrissat B."/>
            <person name="Kohler A."/>
            <person name="Grigoriev I.V."/>
            <person name="Martin F.M."/>
            <person name="Hacquard S."/>
        </authorList>
    </citation>
    <scope>NUCLEOTIDE SEQUENCE</scope>
    <source>
        <strain evidence="3">MPI-CAGE-CH-0235</strain>
    </source>
</reference>